<dbReference type="Gene3D" id="3.40.50.300">
    <property type="entry name" value="P-loop containing nucleotide triphosphate hydrolases"/>
    <property type="match status" value="1"/>
</dbReference>
<dbReference type="RefSeq" id="WP_048463437.1">
    <property type="nucleotide sequence ID" value="NZ_LABX01000064.1"/>
</dbReference>
<dbReference type="PATRIC" id="fig|270351.6.peg.6557"/>
<dbReference type="NCBIfam" id="TIGR01187">
    <property type="entry name" value="potA"/>
    <property type="match status" value="1"/>
</dbReference>
<evidence type="ECO:0000313" key="10">
    <source>
        <dbReference type="Proteomes" id="UP000035929"/>
    </source>
</evidence>
<dbReference type="SUPFAM" id="SSF50331">
    <property type="entry name" value="MOP-like"/>
    <property type="match status" value="1"/>
</dbReference>
<dbReference type="InterPro" id="IPR003593">
    <property type="entry name" value="AAA+_ATPase"/>
</dbReference>
<dbReference type="InterPro" id="IPR005893">
    <property type="entry name" value="PotA-like"/>
</dbReference>
<comment type="similarity">
    <text evidence="7">Belongs to the ABC transporter superfamily. Spermidine/putrescine importer (TC 3.A.1.11.1) family.</text>
</comment>
<dbReference type="EMBL" id="LABX01000064">
    <property type="protein sequence ID" value="KMO36875.1"/>
    <property type="molecule type" value="Genomic_DNA"/>
</dbReference>
<evidence type="ECO:0000256" key="6">
    <source>
        <dbReference type="ARBA" id="ARBA00023136"/>
    </source>
</evidence>
<protein>
    <recommendedName>
        <fullName evidence="7">Spermidine/putrescine import ATP-binding protein PotA</fullName>
        <ecNumber evidence="7">7.6.2.11</ecNumber>
    </recommendedName>
</protein>
<dbReference type="OrthoDB" id="9779872at2"/>
<evidence type="ECO:0000256" key="7">
    <source>
        <dbReference type="RuleBase" id="RU364083"/>
    </source>
</evidence>
<dbReference type="InterPro" id="IPR050093">
    <property type="entry name" value="ABC_SmlMolc_Importer"/>
</dbReference>
<dbReference type="PANTHER" id="PTHR42781">
    <property type="entry name" value="SPERMIDINE/PUTRESCINE IMPORT ATP-BINDING PROTEIN POTA"/>
    <property type="match status" value="1"/>
</dbReference>
<dbReference type="Gene3D" id="2.40.50.100">
    <property type="match status" value="1"/>
</dbReference>
<evidence type="ECO:0000256" key="1">
    <source>
        <dbReference type="ARBA" id="ARBA00022448"/>
    </source>
</evidence>
<comment type="subunit">
    <text evidence="7">The complex is composed of two ATP-binding proteins (PotA), two transmembrane proteins (PotB and PotC) and a solute-binding protein (PotD).</text>
</comment>
<dbReference type="GO" id="GO:0015847">
    <property type="term" value="P:putrescine transport"/>
    <property type="evidence" value="ECO:0007669"/>
    <property type="project" value="UniProtKB-ARBA"/>
</dbReference>
<dbReference type="InterPro" id="IPR008995">
    <property type="entry name" value="Mo/tungstate-bd_C_term_dom"/>
</dbReference>
<feature type="domain" description="ABC transporter" evidence="8">
    <location>
        <begin position="19"/>
        <end position="249"/>
    </location>
</feature>
<reference evidence="9 10" key="1">
    <citation type="submission" date="2015-03" db="EMBL/GenBank/DDBJ databases">
        <title>Genome sequencing of Methylobacterium aquaticum DSM16371 type strain.</title>
        <authorList>
            <person name="Chaudhry V."/>
            <person name="Patil P.B."/>
        </authorList>
    </citation>
    <scope>NUCLEOTIDE SEQUENCE [LARGE SCALE GENOMIC DNA]</scope>
    <source>
        <strain evidence="9 10">DSM 16371</strain>
    </source>
</reference>
<dbReference type="InterPro" id="IPR027417">
    <property type="entry name" value="P-loop_NTPase"/>
</dbReference>
<dbReference type="InterPro" id="IPR013611">
    <property type="entry name" value="Transp-assoc_OB_typ2"/>
</dbReference>
<dbReference type="GO" id="GO:0016887">
    <property type="term" value="F:ATP hydrolysis activity"/>
    <property type="evidence" value="ECO:0007669"/>
    <property type="project" value="InterPro"/>
</dbReference>
<dbReference type="PROSITE" id="PS00211">
    <property type="entry name" value="ABC_TRANSPORTER_1"/>
    <property type="match status" value="1"/>
</dbReference>
<dbReference type="FunFam" id="3.40.50.300:FF:000133">
    <property type="entry name" value="Spermidine/putrescine import ATP-binding protein PotA"/>
    <property type="match status" value="1"/>
</dbReference>
<keyword evidence="2 7" id="KW-1003">Cell membrane</keyword>
<dbReference type="AlphaFoldDB" id="A0A0J6SNS6"/>
<comment type="caution">
    <text evidence="9">The sequence shown here is derived from an EMBL/GenBank/DDBJ whole genome shotgun (WGS) entry which is preliminary data.</text>
</comment>
<name>A0A0J6SNS6_9HYPH</name>
<keyword evidence="3 7" id="KW-0547">Nucleotide-binding</keyword>
<dbReference type="Pfam" id="PF08402">
    <property type="entry name" value="TOBE_2"/>
    <property type="match status" value="1"/>
</dbReference>
<comment type="catalytic activity">
    <reaction evidence="7">
        <text>ATP + H2O + polyamine-[polyamine-binding protein]Side 1 = ADP + phosphate + polyamineSide 2 + [polyamine-binding protein]Side 1.</text>
        <dbReference type="EC" id="7.6.2.11"/>
    </reaction>
</comment>
<dbReference type="PROSITE" id="PS50893">
    <property type="entry name" value="ABC_TRANSPORTER_2"/>
    <property type="match status" value="1"/>
</dbReference>
<keyword evidence="4 7" id="KW-0067">ATP-binding</keyword>
<keyword evidence="5 7" id="KW-1278">Translocase</keyword>
<accession>A0A0J6SNS6</accession>
<evidence type="ECO:0000256" key="5">
    <source>
        <dbReference type="ARBA" id="ARBA00022967"/>
    </source>
</evidence>
<dbReference type="PANTHER" id="PTHR42781:SF4">
    <property type="entry name" value="SPERMIDINE_PUTRESCINE IMPORT ATP-BINDING PROTEIN POTA"/>
    <property type="match status" value="1"/>
</dbReference>
<proteinExistence type="inferred from homology"/>
<evidence type="ECO:0000256" key="4">
    <source>
        <dbReference type="ARBA" id="ARBA00022840"/>
    </source>
</evidence>
<dbReference type="InterPro" id="IPR017871">
    <property type="entry name" value="ABC_transporter-like_CS"/>
</dbReference>
<organism evidence="9 10">
    <name type="scientific">Methylobacterium aquaticum</name>
    <dbReference type="NCBI Taxonomy" id="270351"/>
    <lineage>
        <taxon>Bacteria</taxon>
        <taxon>Pseudomonadati</taxon>
        <taxon>Pseudomonadota</taxon>
        <taxon>Alphaproteobacteria</taxon>
        <taxon>Hyphomicrobiales</taxon>
        <taxon>Methylobacteriaceae</taxon>
        <taxon>Methylobacterium</taxon>
    </lineage>
</organism>
<evidence type="ECO:0000256" key="2">
    <source>
        <dbReference type="ARBA" id="ARBA00022475"/>
    </source>
</evidence>
<dbReference type="SUPFAM" id="SSF52540">
    <property type="entry name" value="P-loop containing nucleoside triphosphate hydrolases"/>
    <property type="match status" value="1"/>
</dbReference>
<dbReference type="GO" id="GO:0043190">
    <property type="term" value="C:ATP-binding cassette (ABC) transporter complex"/>
    <property type="evidence" value="ECO:0007669"/>
    <property type="project" value="InterPro"/>
</dbReference>
<dbReference type="EC" id="7.6.2.11" evidence="7"/>
<sequence length="377" mass="40519">MLQSLNTAATHPQDDPVAVGIAGLSKRFGHVVAVQNVSIDIERGSFVSLLGPSGCGKTTVLRAIAGLERPDEGSIRIGDEVVNDLPVWQRNIGMVFQNYALFPHMSVADNVGFGLRVRGAPASERRMAVAEALEMVRLGAVAERLPKQLSGGQRQRVAIARALVTRPRLLLLDEPLGALDRKLREQMQLELKLLQRRVGITTVMVTHDQEEALTLSDRIIVMNAGKVVQAGPPDEVYRDPRNAFIADFIGTSNFFSGEVVDRTAETASVRLVNGAMIAVPIVAGQAEVDTSLSFFIRPENVFLSSGKASSDEGSLRGCVLHVAYSGAVSHCYVDIGLPQPVDVLLTNANRSTPVQAPEAGDEVVLSWTRSSVTALTP</sequence>
<dbReference type="Proteomes" id="UP000035929">
    <property type="component" value="Unassembled WGS sequence"/>
</dbReference>
<dbReference type="GO" id="GO:0015417">
    <property type="term" value="F:ABC-type polyamine transporter activity"/>
    <property type="evidence" value="ECO:0007669"/>
    <property type="project" value="UniProtKB-EC"/>
</dbReference>
<dbReference type="Pfam" id="PF00005">
    <property type="entry name" value="ABC_tran"/>
    <property type="match status" value="1"/>
</dbReference>
<evidence type="ECO:0000259" key="8">
    <source>
        <dbReference type="PROSITE" id="PS50893"/>
    </source>
</evidence>
<evidence type="ECO:0000313" key="9">
    <source>
        <dbReference type="EMBL" id="KMO36875.1"/>
    </source>
</evidence>
<keyword evidence="6 7" id="KW-0472">Membrane</keyword>
<comment type="function">
    <text evidence="7">Part of the ABC transporter complex PotABCD involved in spermidine/putrescine import. Responsible for energy coupling to the transport system.</text>
</comment>
<dbReference type="GO" id="GO:0005524">
    <property type="term" value="F:ATP binding"/>
    <property type="evidence" value="ECO:0007669"/>
    <property type="project" value="UniProtKB-KW"/>
</dbReference>
<keyword evidence="1 7" id="KW-0813">Transport</keyword>
<dbReference type="InterPro" id="IPR003439">
    <property type="entry name" value="ABC_transporter-like_ATP-bd"/>
</dbReference>
<gene>
    <name evidence="7" type="primary">potA</name>
    <name evidence="9" type="ORF">VP06_08970</name>
</gene>
<evidence type="ECO:0000256" key="3">
    <source>
        <dbReference type="ARBA" id="ARBA00022741"/>
    </source>
</evidence>
<dbReference type="SMART" id="SM00382">
    <property type="entry name" value="AAA"/>
    <property type="match status" value="1"/>
</dbReference>